<dbReference type="InterPro" id="IPR020568">
    <property type="entry name" value="Ribosomal_Su5_D2-typ_SF"/>
</dbReference>
<keyword evidence="8 10" id="KW-0496">Mitochondrion</keyword>
<dbReference type="OrthoDB" id="2411602at2759"/>
<dbReference type="GO" id="GO:0034599">
    <property type="term" value="P:cellular response to oxidative stress"/>
    <property type="evidence" value="ECO:0007669"/>
    <property type="project" value="UniProtKB-UniRule"/>
</dbReference>
<feature type="active site" evidence="10 11">
    <location>
        <position position="1062"/>
    </location>
</feature>
<accession>A0A0L6VPB1</accession>
<evidence type="ECO:0000256" key="2">
    <source>
        <dbReference type="ARBA" id="ARBA00022670"/>
    </source>
</evidence>
<dbReference type="GO" id="GO:0006515">
    <property type="term" value="P:protein quality control for misfolded or incompletely synthesized proteins"/>
    <property type="evidence" value="ECO:0007669"/>
    <property type="project" value="UniProtKB-UniRule"/>
</dbReference>
<evidence type="ECO:0000256" key="12">
    <source>
        <dbReference type="SAM" id="MobiDB-lite"/>
    </source>
</evidence>
<dbReference type="GO" id="GO:0007005">
    <property type="term" value="P:mitochondrion organization"/>
    <property type="evidence" value="ECO:0007669"/>
    <property type="project" value="TreeGrafter"/>
</dbReference>
<evidence type="ECO:0000256" key="1">
    <source>
        <dbReference type="ARBA" id="ARBA00004305"/>
    </source>
</evidence>
<keyword evidence="7 10" id="KW-0238">DNA-binding</keyword>
<feature type="domain" description="Lon N-terminal" evidence="14">
    <location>
        <begin position="199"/>
        <end position="525"/>
    </location>
</feature>
<feature type="compositionally biased region" description="Basic and acidic residues" evidence="12">
    <location>
        <begin position="384"/>
        <end position="394"/>
    </location>
</feature>
<keyword evidence="2 10" id="KW-0645">Protease</keyword>
<dbReference type="GO" id="GO:0004252">
    <property type="term" value="F:serine-type endopeptidase activity"/>
    <property type="evidence" value="ECO:0007669"/>
    <property type="project" value="UniProtKB-UniRule"/>
</dbReference>
<evidence type="ECO:0000256" key="8">
    <source>
        <dbReference type="ARBA" id="ARBA00023128"/>
    </source>
</evidence>
<feature type="compositionally biased region" description="Polar residues" evidence="12">
    <location>
        <begin position="361"/>
        <end position="383"/>
    </location>
</feature>
<reference evidence="15 16" key="1">
    <citation type="submission" date="2015-08" db="EMBL/GenBank/DDBJ databases">
        <title>Next Generation Sequencing and Analysis of the Genome of Puccinia sorghi L Schw, the Causal Agent of Maize Common Rust.</title>
        <authorList>
            <person name="Rochi L."/>
            <person name="Burguener G."/>
            <person name="Darino M."/>
            <person name="Turjanski A."/>
            <person name="Kreff E."/>
            <person name="Dieguez M.J."/>
            <person name="Sacco F."/>
        </authorList>
    </citation>
    <scope>NUCLEOTIDE SEQUENCE [LARGE SCALE GENOMIC DNA]</scope>
    <source>
        <strain evidence="15 16">RO10H11247</strain>
    </source>
</reference>
<gene>
    <name evidence="15" type="primary">lon</name>
    <name evidence="10" type="synonym">PIM1</name>
    <name evidence="15" type="ORF">VP01_1256g7</name>
</gene>
<dbReference type="GO" id="GO:0003697">
    <property type="term" value="F:single-stranded DNA binding"/>
    <property type="evidence" value="ECO:0007669"/>
    <property type="project" value="TreeGrafter"/>
</dbReference>
<name>A0A0L6VPB1_9BASI</name>
<dbReference type="HAMAP" id="MF_03120">
    <property type="entry name" value="lonm_euk"/>
    <property type="match status" value="1"/>
</dbReference>
<dbReference type="AlphaFoldDB" id="A0A0L6VPB1"/>
<dbReference type="GO" id="GO:0051131">
    <property type="term" value="P:chaperone-mediated protein complex assembly"/>
    <property type="evidence" value="ECO:0007669"/>
    <property type="project" value="UniProtKB-UniRule"/>
</dbReference>
<dbReference type="Pfam" id="PF22667">
    <property type="entry name" value="Lon_lid"/>
    <property type="match status" value="1"/>
</dbReference>
<dbReference type="SMART" id="SM00464">
    <property type="entry name" value="LON"/>
    <property type="match status" value="1"/>
</dbReference>
<dbReference type="Pfam" id="PF00004">
    <property type="entry name" value="AAA"/>
    <property type="match status" value="1"/>
</dbReference>
<dbReference type="Pfam" id="PF05362">
    <property type="entry name" value="Lon_C"/>
    <property type="match status" value="1"/>
</dbReference>
<dbReference type="NCBIfam" id="TIGR00763">
    <property type="entry name" value="lon"/>
    <property type="match status" value="1"/>
</dbReference>
<evidence type="ECO:0000256" key="5">
    <source>
        <dbReference type="ARBA" id="ARBA00022825"/>
    </source>
</evidence>
<dbReference type="FunFam" id="1.20.5.5270:FF:000001">
    <property type="entry name" value="Lon protease homolog, mitochondrial"/>
    <property type="match status" value="1"/>
</dbReference>
<dbReference type="Gene3D" id="3.30.230.10">
    <property type="match status" value="1"/>
</dbReference>
<dbReference type="InterPro" id="IPR027065">
    <property type="entry name" value="Lon_Prtase"/>
</dbReference>
<comment type="subcellular location">
    <subcellularLocation>
        <location evidence="1 10">Mitochondrion matrix</location>
    </subcellularLocation>
</comment>
<dbReference type="SUPFAM" id="SSF52540">
    <property type="entry name" value="P-loop containing nucleoside triphosphate hydrolases"/>
    <property type="match status" value="1"/>
</dbReference>
<sequence length="1158" mass="127624">MLTTLRHRQRWVLSHHSFPSCPTFRKNHASSSSHLVNHPQHQAIPYSRSIDGKHHPVNRQISASHLCVNGSLTFPSSGINLLSTGLNDRNYPHLHSKRDLLGINHSTNQLPSPLIPSYHQFLQTHQSNSSQQAFHLSSSNSSSNDNPNNKQSAAGSSSGNSSASGGQGGANSSDDPPSSSSKPPTSISKPTIPEVYPEVLALPITRRPLFPGFYKAVIIKNPHVIKVVREMMKRGQPYLGAFLLKNSESETDIISDPESVYKVGVFAQITSIFPTNSAKKDNSNNITKTTSKGDETDEYADGLTAVLYPHRRIEITELLVPEADPADPTKVKHSIQPVKPTPISSIKEDLTIKDKLPHSFSDPSASTSPKSLILEQSPSSTTKQADDTTPKSDEDSSNSAALLQTSFLKEYQVSLANVKNLSLQPFKKNSQVIRAIASEIINVFRDIATLNPLFRDQIANFSISQGSGNVFEDPDKLADFAAAVSTSPSSADSGEFHFNELQEVLESMVLEERLQKALFVLKQELKNAELQSKISREVESRITKRQREFYLMEQLKGIKKELGIDGDGKDKLIEKFKEKAHGLNMPEYAKSVFDEELSKLQTLEPQASEFNVTRNYLDWLTSIPWGRHSEENFDLQHAIKVLDEDHYGLKEYVALILDRILEFLAVGKLRGTVEGKILCLVGPPGVGKTSIGKSIARALDRQFFRFSVGGLTDVAEIKGHRRTYVGAMPGKVIQSLKKVQTENPLILIDEIDKVGKGHNGDPSSALLEMLDPEQNSSFLDHYIDIPINLSRVLFVCTANVLDTIPAPLLDRMEVLEYLSPQAKESCGFGESDVSIDQSAIDTLIRYYCRESGVRKLKQNIEKVYRKAALKIKSKATGSERRTTTEVRKPLKLPKDLSIHISNENLIDYLGPPIYQKDRLYTAQCPIGVSQGLGYTGNGSGSLMPIEVKLMPGSSGGGSSILLTGKLGEVIRESAQIGLSFLKSNAVNLGLTNEDHQDILEKKSLHLHMPEGSIGKEGPSAGTAILVAYLSLFSNFRIRSDLAMTGEMTLAGQVLPVGGLKEKILAAHRAGIKKILVPAANKPDIEHNVPDSIKEGIVIVYVEDVREVIKHAFEGNKAILDNLHKLGSFSYLPKWLICLISFFLFFSKKNNQLSICCFL</sequence>
<evidence type="ECO:0000256" key="7">
    <source>
        <dbReference type="ARBA" id="ARBA00023125"/>
    </source>
</evidence>
<comment type="catalytic activity">
    <reaction evidence="9 10">
        <text>Hydrolysis of proteins in presence of ATP.</text>
        <dbReference type="EC" id="3.4.21.53"/>
    </reaction>
</comment>
<dbReference type="Gene3D" id="1.20.58.1480">
    <property type="match status" value="1"/>
</dbReference>
<dbReference type="InterPro" id="IPR046336">
    <property type="entry name" value="Lon_prtase_N_sf"/>
</dbReference>
<feature type="binding site" evidence="10">
    <location>
        <begin position="682"/>
        <end position="689"/>
    </location>
    <ligand>
        <name>ATP</name>
        <dbReference type="ChEBI" id="CHEBI:30616"/>
    </ligand>
</feature>
<dbReference type="InterPro" id="IPR003593">
    <property type="entry name" value="AAA+_ATPase"/>
</dbReference>
<dbReference type="EMBL" id="LAVV01002854">
    <property type="protein sequence ID" value="KNZ62551.1"/>
    <property type="molecule type" value="Genomic_DNA"/>
</dbReference>
<feature type="region of interest" description="Disordered" evidence="12">
    <location>
        <begin position="124"/>
        <end position="191"/>
    </location>
</feature>
<dbReference type="Gene3D" id="2.30.130.40">
    <property type="entry name" value="LON domain-like"/>
    <property type="match status" value="1"/>
</dbReference>
<feature type="active site" evidence="10 11">
    <location>
        <position position="1019"/>
    </location>
</feature>
<evidence type="ECO:0000256" key="3">
    <source>
        <dbReference type="ARBA" id="ARBA00022741"/>
    </source>
</evidence>
<dbReference type="STRING" id="27349.A0A0L6VPB1"/>
<dbReference type="InterPro" id="IPR027503">
    <property type="entry name" value="Lonm_euk"/>
</dbReference>
<evidence type="ECO:0000259" key="13">
    <source>
        <dbReference type="PROSITE" id="PS51786"/>
    </source>
</evidence>
<dbReference type="InterPro" id="IPR014721">
    <property type="entry name" value="Ribsml_uS5_D2-typ_fold_subgr"/>
</dbReference>
<keyword evidence="3 10" id="KW-0547">Nucleotide-binding</keyword>
<dbReference type="PROSITE" id="PS51787">
    <property type="entry name" value="LON_N"/>
    <property type="match status" value="1"/>
</dbReference>
<evidence type="ECO:0000256" key="6">
    <source>
        <dbReference type="ARBA" id="ARBA00022840"/>
    </source>
</evidence>
<feature type="region of interest" description="Disordered" evidence="12">
    <location>
        <begin position="324"/>
        <end position="343"/>
    </location>
</feature>
<evidence type="ECO:0000256" key="10">
    <source>
        <dbReference type="HAMAP-Rule" id="MF_03120"/>
    </source>
</evidence>
<dbReference type="GO" id="GO:0016887">
    <property type="term" value="F:ATP hydrolysis activity"/>
    <property type="evidence" value="ECO:0007669"/>
    <property type="project" value="UniProtKB-UniRule"/>
</dbReference>
<evidence type="ECO:0000256" key="4">
    <source>
        <dbReference type="ARBA" id="ARBA00022801"/>
    </source>
</evidence>
<dbReference type="VEuPathDB" id="FungiDB:VP01_1256g7"/>
<comment type="similarity">
    <text evidence="10 11">Belongs to the peptidase S16 family.</text>
</comment>
<dbReference type="GO" id="GO:0070407">
    <property type="term" value="P:oxidation-dependent protein catabolic process"/>
    <property type="evidence" value="ECO:0007669"/>
    <property type="project" value="UniProtKB-UniRule"/>
</dbReference>
<organism evidence="15 16">
    <name type="scientific">Puccinia sorghi</name>
    <dbReference type="NCBI Taxonomy" id="27349"/>
    <lineage>
        <taxon>Eukaryota</taxon>
        <taxon>Fungi</taxon>
        <taxon>Dikarya</taxon>
        <taxon>Basidiomycota</taxon>
        <taxon>Pucciniomycotina</taxon>
        <taxon>Pucciniomycetes</taxon>
        <taxon>Pucciniales</taxon>
        <taxon>Pucciniaceae</taxon>
        <taxon>Puccinia</taxon>
    </lineage>
</organism>
<dbReference type="Gene3D" id="3.40.50.300">
    <property type="entry name" value="P-loop containing nucleotide triphosphate hydrolases"/>
    <property type="match status" value="1"/>
</dbReference>
<dbReference type="PANTHER" id="PTHR43718:SF2">
    <property type="entry name" value="LON PROTEASE HOMOLOG, MITOCHONDRIAL"/>
    <property type="match status" value="1"/>
</dbReference>
<keyword evidence="4 10" id="KW-0378">Hydrolase</keyword>
<dbReference type="PROSITE" id="PS51786">
    <property type="entry name" value="LON_PROTEOLYTIC"/>
    <property type="match status" value="1"/>
</dbReference>
<evidence type="ECO:0000259" key="14">
    <source>
        <dbReference type="PROSITE" id="PS51787"/>
    </source>
</evidence>
<dbReference type="GO" id="GO:0005524">
    <property type="term" value="F:ATP binding"/>
    <property type="evidence" value="ECO:0007669"/>
    <property type="project" value="UniProtKB-UniRule"/>
</dbReference>
<feature type="region of interest" description="Disordered" evidence="12">
    <location>
        <begin position="357"/>
        <end position="398"/>
    </location>
</feature>
<feature type="domain" description="Lon proteolytic" evidence="13">
    <location>
        <begin position="923"/>
        <end position="1114"/>
    </location>
</feature>
<evidence type="ECO:0000256" key="9">
    <source>
        <dbReference type="ARBA" id="ARBA00050665"/>
    </source>
</evidence>
<dbReference type="Gene3D" id="1.20.5.5270">
    <property type="match status" value="1"/>
</dbReference>
<dbReference type="GO" id="GO:0043565">
    <property type="term" value="F:sequence-specific DNA binding"/>
    <property type="evidence" value="ECO:0007669"/>
    <property type="project" value="UniProtKB-UniRule"/>
</dbReference>
<evidence type="ECO:0000313" key="15">
    <source>
        <dbReference type="EMBL" id="KNZ62551.1"/>
    </source>
</evidence>
<dbReference type="InterPro" id="IPR003111">
    <property type="entry name" value="Lon_prtase_N"/>
</dbReference>
<keyword evidence="5 10" id="KW-0720">Serine protease</keyword>
<protein>
    <recommendedName>
        <fullName evidence="10">Lon protease homolog, mitochondrial</fullName>
        <ecNumber evidence="10">3.4.21.53</ecNumber>
    </recommendedName>
</protein>
<dbReference type="SMART" id="SM00382">
    <property type="entry name" value="AAA"/>
    <property type="match status" value="1"/>
</dbReference>
<evidence type="ECO:0000256" key="11">
    <source>
        <dbReference type="PROSITE-ProRule" id="PRU01122"/>
    </source>
</evidence>
<dbReference type="Proteomes" id="UP000037035">
    <property type="component" value="Unassembled WGS sequence"/>
</dbReference>
<dbReference type="InterPro" id="IPR004815">
    <property type="entry name" value="Lon_bac/euk-typ"/>
</dbReference>
<dbReference type="FunFam" id="3.40.50.300:FF:000021">
    <property type="entry name" value="Lon protease homolog"/>
    <property type="match status" value="1"/>
</dbReference>
<dbReference type="GO" id="GO:0005759">
    <property type="term" value="C:mitochondrial matrix"/>
    <property type="evidence" value="ECO:0007669"/>
    <property type="project" value="UniProtKB-SubCell"/>
</dbReference>
<dbReference type="InterPro" id="IPR015947">
    <property type="entry name" value="PUA-like_sf"/>
</dbReference>
<keyword evidence="6 10" id="KW-0067">ATP-binding</keyword>
<dbReference type="SUPFAM" id="SSF88697">
    <property type="entry name" value="PUA domain-like"/>
    <property type="match status" value="1"/>
</dbReference>
<comment type="function">
    <text evidence="10">ATP-dependent serine protease that mediates the selective degradation of misfolded, unassembled or oxidatively damaged polypeptides as well as certain short-lived regulatory proteins in the mitochondrial matrix. May also have a chaperone function in the assembly of inner membrane protein complexes. Participates in the regulation of mitochondrial gene expression and in the maintenance of the integrity of the mitochondrial genome. Binds to mitochondrial DNA in a site-specific manner.</text>
</comment>
<dbReference type="InterPro" id="IPR008269">
    <property type="entry name" value="Lon_proteolytic"/>
</dbReference>
<keyword evidence="16" id="KW-1185">Reference proteome</keyword>
<dbReference type="InterPro" id="IPR054594">
    <property type="entry name" value="Lon_lid"/>
</dbReference>
<dbReference type="PANTHER" id="PTHR43718">
    <property type="entry name" value="LON PROTEASE"/>
    <property type="match status" value="1"/>
</dbReference>
<dbReference type="CDD" id="cd19500">
    <property type="entry name" value="RecA-like_Lon"/>
    <property type="match status" value="1"/>
</dbReference>
<dbReference type="GO" id="GO:0004176">
    <property type="term" value="F:ATP-dependent peptidase activity"/>
    <property type="evidence" value="ECO:0007669"/>
    <property type="project" value="UniProtKB-UniRule"/>
</dbReference>
<comment type="subunit">
    <text evidence="10">Homohexamer or homoheptamer. Organized in a ring with a central cavity.</text>
</comment>
<proteinExistence type="inferred from homology"/>
<dbReference type="SUPFAM" id="SSF54211">
    <property type="entry name" value="Ribosomal protein S5 domain 2-like"/>
    <property type="match status" value="1"/>
</dbReference>
<dbReference type="EC" id="3.4.21.53" evidence="10"/>
<dbReference type="InterPro" id="IPR003959">
    <property type="entry name" value="ATPase_AAA_core"/>
</dbReference>
<dbReference type="Gene3D" id="1.10.8.60">
    <property type="match status" value="1"/>
</dbReference>
<dbReference type="FunFam" id="3.30.230.10:FF:000019">
    <property type="entry name" value="Lon protease homolog 2, peroxisomal"/>
    <property type="match status" value="1"/>
</dbReference>
<dbReference type="PRINTS" id="PR00830">
    <property type="entry name" value="ENDOLAPTASE"/>
</dbReference>
<dbReference type="Pfam" id="PF02190">
    <property type="entry name" value="LON_substr_bdg"/>
    <property type="match status" value="1"/>
</dbReference>
<dbReference type="InterPro" id="IPR027417">
    <property type="entry name" value="P-loop_NTPase"/>
</dbReference>
<comment type="caution">
    <text evidence="15">The sequence shown here is derived from an EMBL/GenBank/DDBJ whole genome shotgun (WGS) entry which is preliminary data.</text>
</comment>
<evidence type="ECO:0000313" key="16">
    <source>
        <dbReference type="Proteomes" id="UP000037035"/>
    </source>
</evidence>
<dbReference type="FunFam" id="1.20.58.1480:FF:000003">
    <property type="entry name" value="Lon protease homolog, mitochondrial"/>
    <property type="match status" value="1"/>
</dbReference>
<feature type="compositionally biased region" description="Low complexity" evidence="12">
    <location>
        <begin position="127"/>
        <end position="191"/>
    </location>
</feature>